<reference evidence="4 5" key="1">
    <citation type="submission" date="2022-06" db="EMBL/GenBank/DDBJ databases">
        <title>Genomic Encyclopedia of Archaeal and Bacterial Type Strains, Phase II (KMG-II): from individual species to whole genera.</title>
        <authorList>
            <person name="Goeker M."/>
        </authorList>
    </citation>
    <scope>NUCLEOTIDE SEQUENCE [LARGE SCALE GENOMIC DNA]</scope>
    <source>
        <strain evidence="4 5">DSM 40477</strain>
    </source>
</reference>
<dbReference type="Pfam" id="PF03960">
    <property type="entry name" value="ArsC"/>
    <property type="match status" value="1"/>
</dbReference>
<dbReference type="InterPro" id="IPR006659">
    <property type="entry name" value="Arsenate_reductase"/>
</dbReference>
<dbReference type="EMBL" id="JAMTCP010000018">
    <property type="protein sequence ID" value="MCP2259593.1"/>
    <property type="molecule type" value="Genomic_DNA"/>
</dbReference>
<organism evidence="4 5">
    <name type="scientific">Streptoalloteichus tenebrarius (strain ATCC 17920 / DSM 40477 / JCM 4838 / CBS 697.72 / NBRC 16177 / NCIMB 11028 / NRRL B-12390 / A12253. 1 / ISP 5477)</name>
    <name type="common">Streptomyces tenebrarius</name>
    <dbReference type="NCBI Taxonomy" id="1933"/>
    <lineage>
        <taxon>Bacteria</taxon>
        <taxon>Bacillati</taxon>
        <taxon>Actinomycetota</taxon>
        <taxon>Actinomycetes</taxon>
        <taxon>Pseudonocardiales</taxon>
        <taxon>Pseudonocardiaceae</taxon>
        <taxon>Streptoalloteichus</taxon>
    </lineage>
</organism>
<proteinExistence type="inferred from homology"/>
<keyword evidence="2" id="KW-0560">Oxidoreductase</keyword>
<dbReference type="PROSITE" id="PS51353">
    <property type="entry name" value="ARSC"/>
    <property type="match status" value="1"/>
</dbReference>
<evidence type="ECO:0000256" key="2">
    <source>
        <dbReference type="ARBA" id="ARBA00023002"/>
    </source>
</evidence>
<evidence type="ECO:0000313" key="4">
    <source>
        <dbReference type="EMBL" id="MCP2259593.1"/>
    </source>
</evidence>
<accession>A0ABT1HVP0</accession>
<name>A0ABT1HVP0_STRSD</name>
<comment type="caution">
    <text evidence="4">The sequence shown here is derived from an EMBL/GenBank/DDBJ whole genome shotgun (WGS) entry which is preliminary data.</text>
</comment>
<dbReference type="InterPro" id="IPR006660">
    <property type="entry name" value="Arsenate_reductase-like"/>
</dbReference>
<gene>
    <name evidence="4" type="ORF">LX15_003298</name>
</gene>
<dbReference type="Proteomes" id="UP001205311">
    <property type="component" value="Unassembled WGS sequence"/>
</dbReference>
<comment type="similarity">
    <text evidence="1 3">Belongs to the ArsC family.</text>
</comment>
<dbReference type="SUPFAM" id="SSF52833">
    <property type="entry name" value="Thioredoxin-like"/>
    <property type="match status" value="1"/>
</dbReference>
<sequence length="115" mass="13063">MEIWHNPRCSKSRAAKQALDGAGREYTERSYLDQPPPAVELDAVLDRLGKQPWEITRMNEPVARELGMATWEHDRERWIAALVAHPVLIQRPIVLTDDGRAVLARTPEEVEEALG</sequence>
<evidence type="ECO:0000256" key="3">
    <source>
        <dbReference type="PROSITE-ProRule" id="PRU01282"/>
    </source>
</evidence>
<dbReference type="PANTHER" id="PTHR30041">
    <property type="entry name" value="ARSENATE REDUCTASE"/>
    <property type="match status" value="1"/>
</dbReference>
<evidence type="ECO:0000256" key="1">
    <source>
        <dbReference type="ARBA" id="ARBA00007198"/>
    </source>
</evidence>
<protein>
    <submittedName>
        <fullName evidence="4">Arsenate reductase</fullName>
    </submittedName>
</protein>
<dbReference type="RefSeq" id="WP_253670479.1">
    <property type="nucleotide sequence ID" value="NZ_JAMTCP010000018.1"/>
</dbReference>
<dbReference type="PANTHER" id="PTHR30041:SF4">
    <property type="entry name" value="ARSENATE REDUCTASE"/>
    <property type="match status" value="1"/>
</dbReference>
<keyword evidence="5" id="KW-1185">Reference proteome</keyword>
<dbReference type="Gene3D" id="3.40.30.10">
    <property type="entry name" value="Glutaredoxin"/>
    <property type="match status" value="1"/>
</dbReference>
<dbReference type="InterPro" id="IPR036249">
    <property type="entry name" value="Thioredoxin-like_sf"/>
</dbReference>
<dbReference type="CDD" id="cd03034">
    <property type="entry name" value="ArsC_ArsC"/>
    <property type="match status" value="1"/>
</dbReference>
<evidence type="ECO:0000313" key="5">
    <source>
        <dbReference type="Proteomes" id="UP001205311"/>
    </source>
</evidence>